<dbReference type="Proteomes" id="UP000326532">
    <property type="component" value="Unassembled WGS sequence"/>
</dbReference>
<gene>
    <name evidence="4" type="ORF">BDV34DRAFT_202291</name>
</gene>
<evidence type="ECO:0000313" key="4">
    <source>
        <dbReference type="EMBL" id="KAB8201663.1"/>
    </source>
</evidence>
<feature type="signal peptide" evidence="1">
    <location>
        <begin position="1"/>
        <end position="27"/>
    </location>
</feature>
<evidence type="ECO:0008006" key="6">
    <source>
        <dbReference type="Google" id="ProtNLM"/>
    </source>
</evidence>
<proteinExistence type="predicted"/>
<evidence type="ECO:0000259" key="2">
    <source>
        <dbReference type="Pfam" id="PF22974"/>
    </source>
</evidence>
<accession>A0A5N6DBK7</accession>
<evidence type="ECO:0000259" key="3">
    <source>
        <dbReference type="Pfam" id="PF23865"/>
    </source>
</evidence>
<reference evidence="4 5" key="1">
    <citation type="submission" date="2019-04" db="EMBL/GenBank/DDBJ databases">
        <title>Fungal friends and foes A comparative genomics study of 23 Aspergillus species from section Flavi.</title>
        <authorList>
            <consortium name="DOE Joint Genome Institute"/>
            <person name="Kjaerbolling I."/>
            <person name="Vesth T.C."/>
            <person name="Frisvad J.C."/>
            <person name="Nybo J.L."/>
            <person name="Theobald S."/>
            <person name="Kildgaard S."/>
            <person name="Petersen T.I."/>
            <person name="Kuo A."/>
            <person name="Sato A."/>
            <person name="Lyhne E.K."/>
            <person name="Kogle M.E."/>
            <person name="Wiebenga A."/>
            <person name="Kun R.S."/>
            <person name="Lubbers R.J."/>
            <person name="Makela M.R."/>
            <person name="Barry K."/>
            <person name="Chovatia M."/>
            <person name="Clum A."/>
            <person name="Daum C."/>
            <person name="Haridas S."/>
            <person name="He G."/>
            <person name="LaButti K."/>
            <person name="Lipzen A."/>
            <person name="Mondo S."/>
            <person name="Pangilinan J."/>
            <person name="Riley R."/>
            <person name="Salamov A."/>
            <person name="Simmons B.A."/>
            <person name="Magnuson J.K."/>
            <person name="Henrissat B."/>
            <person name="Mortensen U.H."/>
            <person name="Larsen T.O."/>
            <person name="De vries R.P."/>
            <person name="Grigoriev I.V."/>
            <person name="Machida M."/>
            <person name="Baker S.E."/>
            <person name="Andersen M.R."/>
        </authorList>
    </citation>
    <scope>NUCLEOTIDE SEQUENCE [LARGE SCALE GENOMIC DNA]</scope>
    <source>
        <strain evidence="4 5">CBS 117618</strain>
    </source>
</reference>
<keyword evidence="5" id="KW-1185">Reference proteome</keyword>
<feature type="domain" description="DUF7029" evidence="2">
    <location>
        <begin position="94"/>
        <end position="191"/>
    </location>
</feature>
<dbReference type="Pfam" id="PF23865">
    <property type="entry name" value="DUF7223"/>
    <property type="match status" value="1"/>
</dbReference>
<dbReference type="InterPro" id="IPR055647">
    <property type="entry name" value="DUF7223"/>
</dbReference>
<keyword evidence="1" id="KW-0732">Signal</keyword>
<evidence type="ECO:0000256" key="1">
    <source>
        <dbReference type="SAM" id="SignalP"/>
    </source>
</evidence>
<protein>
    <recommendedName>
        <fullName evidence="6">Isoamyl alcohol</fullName>
    </recommendedName>
</protein>
<dbReference type="Pfam" id="PF22974">
    <property type="entry name" value="DUF7029"/>
    <property type="match status" value="1"/>
</dbReference>
<dbReference type="AlphaFoldDB" id="A0A5N6DBK7"/>
<name>A0A5N6DBK7_ASPPA</name>
<feature type="domain" description="DUF7223" evidence="3">
    <location>
        <begin position="275"/>
        <end position="418"/>
    </location>
</feature>
<dbReference type="VEuPathDB" id="FungiDB:BDV34DRAFT_202291"/>
<dbReference type="PROSITE" id="PS51257">
    <property type="entry name" value="PROKAR_LIPOPROTEIN"/>
    <property type="match status" value="1"/>
</dbReference>
<sequence>MVRTQWPSLGVAALQLLSFSFVNQALAQSCAADYPPSAPVASATATLGPVPAPDLDTSDPIYLIPAPKVSLYYGSLDSEPSDKAASSSVNMNLELNHDTVVLEYIDAISSVKCTDESVTVAFKNAAGFDTALRSWSLEENLILITNHLGNCDAEFERGFFKVDQLASDESNLSITCNASKHPIDKIAETCELAFSSVPAGKLAKRLTLNPSYSIPFSKSLAHNTVLLSEPPYLTVTADEAAFSSEITFSGYLYYDFWAFKLRQLYFDIDAGFSADVALSAHLAASYNKSFTYNPSDLTYTLVNIPGIVQLGPGVAFGLEMDFSASADVDVAAGLSISMPNGNVHVDILNSVNTVATGWTPTYHPYANISAQANVQADASATVTVEMALSFLGGLIDLSSGLTAKPGIANTFVLDAKLDTEHATNATNSTNATNATNATATGITKDVHGGGTSCGEGVSLKSDFIFSLDAFVTRSWSTTLVNTGIPLWDFCIV</sequence>
<dbReference type="OMA" id="IAETCEM"/>
<feature type="chain" id="PRO_5025071289" description="Isoamyl alcohol" evidence="1">
    <location>
        <begin position="28"/>
        <end position="492"/>
    </location>
</feature>
<dbReference type="EMBL" id="ML735016">
    <property type="protein sequence ID" value="KAB8201663.1"/>
    <property type="molecule type" value="Genomic_DNA"/>
</dbReference>
<dbReference type="InterPro" id="IPR054293">
    <property type="entry name" value="DUF7029"/>
</dbReference>
<organism evidence="4 5">
    <name type="scientific">Aspergillus parasiticus</name>
    <dbReference type="NCBI Taxonomy" id="5067"/>
    <lineage>
        <taxon>Eukaryota</taxon>
        <taxon>Fungi</taxon>
        <taxon>Dikarya</taxon>
        <taxon>Ascomycota</taxon>
        <taxon>Pezizomycotina</taxon>
        <taxon>Eurotiomycetes</taxon>
        <taxon>Eurotiomycetidae</taxon>
        <taxon>Eurotiales</taxon>
        <taxon>Aspergillaceae</taxon>
        <taxon>Aspergillus</taxon>
        <taxon>Aspergillus subgen. Circumdati</taxon>
    </lineage>
</organism>
<evidence type="ECO:0000313" key="5">
    <source>
        <dbReference type="Proteomes" id="UP000326532"/>
    </source>
</evidence>